<evidence type="ECO:0000313" key="2">
    <source>
        <dbReference type="Proteomes" id="UP001222325"/>
    </source>
</evidence>
<reference evidence="1" key="1">
    <citation type="submission" date="2023-03" db="EMBL/GenBank/DDBJ databases">
        <title>Massive genome expansion in bonnet fungi (Mycena s.s.) driven by repeated elements and novel gene families across ecological guilds.</title>
        <authorList>
            <consortium name="Lawrence Berkeley National Laboratory"/>
            <person name="Harder C.B."/>
            <person name="Miyauchi S."/>
            <person name="Viragh M."/>
            <person name="Kuo A."/>
            <person name="Thoen E."/>
            <person name="Andreopoulos B."/>
            <person name="Lu D."/>
            <person name="Skrede I."/>
            <person name="Drula E."/>
            <person name="Henrissat B."/>
            <person name="Morin E."/>
            <person name="Kohler A."/>
            <person name="Barry K."/>
            <person name="LaButti K."/>
            <person name="Morin E."/>
            <person name="Salamov A."/>
            <person name="Lipzen A."/>
            <person name="Mereny Z."/>
            <person name="Hegedus B."/>
            <person name="Baldrian P."/>
            <person name="Stursova M."/>
            <person name="Weitz H."/>
            <person name="Taylor A."/>
            <person name="Grigoriev I.V."/>
            <person name="Nagy L.G."/>
            <person name="Martin F."/>
            <person name="Kauserud H."/>
        </authorList>
    </citation>
    <scope>NUCLEOTIDE SEQUENCE</scope>
    <source>
        <strain evidence="1">CBHHK173m</strain>
    </source>
</reference>
<keyword evidence="2" id="KW-1185">Reference proteome</keyword>
<sequence length="247" mass="28548">MSRSPRESHTLSINLSIASHDLSFSTPKTSCMYHRPACRRRRARGPTSRSLVSGSALRTRRPAKRRLRLATRPTLARIRSRPYSQQILDLIATPDLYVREGFGFVYVGGRVDNAILADYRAGHLTRAEFLDRLLIKIGHAQFLDVRQRAYDKCDDGQTHLWFFAFCPTRRIVSERLCHLRFLADGALRVIEECRGCLVRHREYWRYRDVGPFSRIEQQTRRIFASLGEPGLPRHDLADVAVAFPNRN</sequence>
<organism evidence="1 2">
    <name type="scientific">Mycena belliarum</name>
    <dbReference type="NCBI Taxonomy" id="1033014"/>
    <lineage>
        <taxon>Eukaryota</taxon>
        <taxon>Fungi</taxon>
        <taxon>Dikarya</taxon>
        <taxon>Basidiomycota</taxon>
        <taxon>Agaricomycotina</taxon>
        <taxon>Agaricomycetes</taxon>
        <taxon>Agaricomycetidae</taxon>
        <taxon>Agaricales</taxon>
        <taxon>Marasmiineae</taxon>
        <taxon>Mycenaceae</taxon>
        <taxon>Mycena</taxon>
    </lineage>
</organism>
<proteinExistence type="predicted"/>
<evidence type="ECO:0000313" key="1">
    <source>
        <dbReference type="EMBL" id="KAJ7078136.1"/>
    </source>
</evidence>
<name>A0AAD6XP71_9AGAR</name>
<gene>
    <name evidence="1" type="ORF">B0H15DRAFT_954692</name>
</gene>
<protein>
    <submittedName>
        <fullName evidence="1">Uncharacterized protein</fullName>
    </submittedName>
</protein>
<comment type="caution">
    <text evidence="1">The sequence shown here is derived from an EMBL/GenBank/DDBJ whole genome shotgun (WGS) entry which is preliminary data.</text>
</comment>
<dbReference type="AlphaFoldDB" id="A0AAD6XP71"/>
<accession>A0AAD6XP71</accession>
<dbReference type="EMBL" id="JARJCN010000068">
    <property type="protein sequence ID" value="KAJ7078136.1"/>
    <property type="molecule type" value="Genomic_DNA"/>
</dbReference>
<dbReference type="Proteomes" id="UP001222325">
    <property type="component" value="Unassembled WGS sequence"/>
</dbReference>